<accession>A0A0W8FSX7</accession>
<dbReference type="EMBL" id="LNQE01000885">
    <property type="protein sequence ID" value="KUG23822.1"/>
    <property type="molecule type" value="Genomic_DNA"/>
</dbReference>
<dbReference type="GO" id="GO:0004803">
    <property type="term" value="F:transposase activity"/>
    <property type="evidence" value="ECO:0007669"/>
    <property type="project" value="InterPro"/>
</dbReference>
<reference evidence="1" key="1">
    <citation type="journal article" date="2015" name="Proc. Natl. Acad. Sci. U.S.A.">
        <title>Networks of energetic and metabolic interactions define dynamics in microbial communities.</title>
        <authorList>
            <person name="Embree M."/>
            <person name="Liu J.K."/>
            <person name="Al-Bassam M.M."/>
            <person name="Zengler K."/>
        </authorList>
    </citation>
    <scope>NUCLEOTIDE SEQUENCE</scope>
</reference>
<evidence type="ECO:0000313" key="1">
    <source>
        <dbReference type="EMBL" id="KUG23822.1"/>
    </source>
</evidence>
<protein>
    <recommendedName>
        <fullName evidence="2">Transposase IS200-like domain-containing protein</fullName>
    </recommendedName>
</protein>
<organism evidence="1">
    <name type="scientific">hydrocarbon metagenome</name>
    <dbReference type="NCBI Taxonomy" id="938273"/>
    <lineage>
        <taxon>unclassified sequences</taxon>
        <taxon>metagenomes</taxon>
        <taxon>ecological metagenomes</taxon>
    </lineage>
</organism>
<dbReference type="SUPFAM" id="SSF143422">
    <property type="entry name" value="Transposase IS200-like"/>
    <property type="match status" value="1"/>
</dbReference>
<sequence>MDDNDRDDFLSRLEKLMPVTGTACFAWAFMPKHTHFLFRTGSASISTLMRRLVCCGESSFKFDKQIDLK</sequence>
<name>A0A0W8FSX7_9ZZZZ</name>
<evidence type="ECO:0008006" key="2">
    <source>
        <dbReference type="Google" id="ProtNLM"/>
    </source>
</evidence>
<gene>
    <name evidence="1" type="ORF">ASZ90_006377</name>
</gene>
<dbReference type="AlphaFoldDB" id="A0A0W8FSX7"/>
<dbReference type="InterPro" id="IPR036515">
    <property type="entry name" value="Transposase_17_sf"/>
</dbReference>
<comment type="caution">
    <text evidence="1">The sequence shown here is derived from an EMBL/GenBank/DDBJ whole genome shotgun (WGS) entry which is preliminary data.</text>
</comment>
<proteinExistence type="predicted"/>
<dbReference type="GO" id="GO:0006313">
    <property type="term" value="P:DNA transposition"/>
    <property type="evidence" value="ECO:0007669"/>
    <property type="project" value="InterPro"/>
</dbReference>
<dbReference type="GO" id="GO:0003677">
    <property type="term" value="F:DNA binding"/>
    <property type="evidence" value="ECO:0007669"/>
    <property type="project" value="InterPro"/>
</dbReference>